<dbReference type="AlphaFoldDB" id="A0A3S9SVR7"/>
<name>A0A3S9SVR7_9FIRM</name>
<keyword evidence="2" id="KW-1185">Reference proteome</keyword>
<evidence type="ECO:0000313" key="2">
    <source>
        <dbReference type="Proteomes" id="UP000267250"/>
    </source>
</evidence>
<reference evidence="1 2" key="1">
    <citation type="submission" date="2016-07" db="EMBL/GenBank/DDBJ databases">
        <title>Genome and transcriptome analysis of iron-reducing fermentative bacteria Anoxybacter fermentans.</title>
        <authorList>
            <person name="Zeng X."/>
            <person name="Shao Z."/>
        </authorList>
    </citation>
    <scope>NUCLEOTIDE SEQUENCE [LARGE SCALE GENOMIC DNA]</scope>
    <source>
        <strain evidence="1 2">DY22613</strain>
    </source>
</reference>
<organism evidence="1 2">
    <name type="scientific">Anoxybacter fermentans</name>
    <dbReference type="NCBI Taxonomy" id="1323375"/>
    <lineage>
        <taxon>Bacteria</taxon>
        <taxon>Bacillati</taxon>
        <taxon>Bacillota</taxon>
        <taxon>Clostridia</taxon>
        <taxon>Halanaerobiales</taxon>
        <taxon>Anoxybacter</taxon>
    </lineage>
</organism>
<protein>
    <submittedName>
        <fullName evidence="1">Uncharacterized protein</fullName>
    </submittedName>
</protein>
<dbReference type="KEGG" id="aft:BBF96_02790"/>
<dbReference type="Proteomes" id="UP000267250">
    <property type="component" value="Chromosome"/>
</dbReference>
<evidence type="ECO:0000313" key="1">
    <source>
        <dbReference type="EMBL" id="AZR72413.1"/>
    </source>
</evidence>
<proteinExistence type="predicted"/>
<dbReference type="EMBL" id="CP016379">
    <property type="protein sequence ID" value="AZR72413.1"/>
    <property type="molecule type" value="Genomic_DNA"/>
</dbReference>
<dbReference type="OrthoDB" id="1807877at2"/>
<sequence>MIVDTGIKVFKQQIVKIEKIINQHGILLIDRTPMSVTIDNNISMILDEFIFREILNGSQNFLDIHVRVFRKFLTPSYGVFFIPTFIIIKEEIFL</sequence>
<dbReference type="InterPro" id="IPR012347">
    <property type="entry name" value="Ferritin-like"/>
</dbReference>
<gene>
    <name evidence="1" type="ORF">BBF96_02790</name>
</gene>
<accession>A0A3S9SVR7</accession>
<dbReference type="Gene3D" id="1.20.1260.10">
    <property type="match status" value="1"/>
</dbReference>